<keyword evidence="5" id="KW-0808">Transferase</keyword>
<proteinExistence type="predicted"/>
<evidence type="ECO:0000256" key="3">
    <source>
        <dbReference type="ARBA" id="ARBA00022527"/>
    </source>
</evidence>
<dbReference type="SUPFAM" id="SSF52058">
    <property type="entry name" value="L domain-like"/>
    <property type="match status" value="1"/>
</dbReference>
<sequence length="731" mass="81570">MDVCCARSNFLFSLFLLLFVPASIGQLLPAETRILFQVQQFLEYPQVLQGWNKWTNFCYLPQSTSLVIVCSDNHITELTIDGNKSSPSQIPKPSSGNFSSSQRTLSQGFSIDSFFTVITKLSSLKKLSLVSLGIWGPLPAKIDRFDSLEVLNLSSNFIHGSIPSEIAKFKNLTSLVLANNLFNGSIPDLKGLTQLEEFDISNNPLGPKFPSLSNNLVYINLRNMALRSEIPQDFMNFNHLQVLDISSNKLQGPIPPILFSLPSIQSINIAKNQLSGELPPSISCHENLTFVDVSNNLLIGKLPSCLASNSKNRTVIASWNCLSKNTSLKYQRPYSFCQKEALAVQPPVKKQKNQQTVKLALVLGIIGAVVAIIVALGLLILVMYRRLERNRAKEYKSESFVFDKNAAHTSPVVDGRHVPMRMVSLGLPPYHVFTLEEIEDATNNFDPANLVVEVSQAQLYRGRMRDGLVILVKCLKLKQKHSPQSLQQHMEVLSRLRHRHLVSVLGHCIVTYQDHSNTASTVFIVLENVVNGSLRDHLSDWRKREFIKWPQRMSITMSIAKGIQYLHTAGVFGNDLKIENVLLDENLSAKISSYKISLPPKVGSESPFAGQDNSLSSSENTDKDDIHQLGVILLEVITGRPIISPSDIEDLKLQLEICLAESPSKLQDLTDPSIRGTFAYESLKTVAQVTINCLDKESSRRPSIEDILWHMQYSVQVQEGWTSSGNLSTKF</sequence>
<feature type="signal peptide" evidence="18">
    <location>
        <begin position="1"/>
        <end position="25"/>
    </location>
</feature>
<dbReference type="PROSITE" id="PS50011">
    <property type="entry name" value="PROTEIN_KINASE_DOM"/>
    <property type="match status" value="1"/>
</dbReference>
<dbReference type="Pfam" id="PF00560">
    <property type="entry name" value="LRR_1"/>
    <property type="match status" value="3"/>
</dbReference>
<reference evidence="20 21" key="1">
    <citation type="submission" date="2024-11" db="EMBL/GenBank/DDBJ databases">
        <title>A near-complete genome assembly of Cinchona calisaya.</title>
        <authorList>
            <person name="Lian D.C."/>
            <person name="Zhao X.W."/>
            <person name="Wei L."/>
        </authorList>
    </citation>
    <scope>NUCLEOTIDE SEQUENCE [LARGE SCALE GENOMIC DNA]</scope>
    <source>
        <tissue evidence="20">Nenye</tissue>
    </source>
</reference>
<keyword evidence="12" id="KW-0675">Receptor</keyword>
<dbReference type="PANTHER" id="PTHR48006:SF73">
    <property type="entry name" value="PROTEIN KINASE DOMAIN-CONTAINING PROTEIN"/>
    <property type="match status" value="1"/>
</dbReference>
<comment type="catalytic activity">
    <reaction evidence="15">
        <text>L-seryl-[protein] + ATP = O-phospho-L-seryl-[protein] + ADP + H(+)</text>
        <dbReference type="Rhea" id="RHEA:17989"/>
        <dbReference type="Rhea" id="RHEA-COMP:9863"/>
        <dbReference type="Rhea" id="RHEA-COMP:11604"/>
        <dbReference type="ChEBI" id="CHEBI:15378"/>
        <dbReference type="ChEBI" id="CHEBI:29999"/>
        <dbReference type="ChEBI" id="CHEBI:30616"/>
        <dbReference type="ChEBI" id="CHEBI:83421"/>
        <dbReference type="ChEBI" id="CHEBI:456216"/>
        <dbReference type="EC" id="2.7.11.1"/>
    </reaction>
</comment>
<dbReference type="FunFam" id="1.10.510.10:FF:000431">
    <property type="entry name" value="Putative inactive leucine-rich repeat receptor-like protein kinase"/>
    <property type="match status" value="1"/>
</dbReference>
<evidence type="ECO:0000313" key="20">
    <source>
        <dbReference type="EMBL" id="KAL3511159.1"/>
    </source>
</evidence>
<keyword evidence="3" id="KW-0723">Serine/threonine-protein kinase</keyword>
<comment type="caution">
    <text evidence="20">The sequence shown here is derived from an EMBL/GenBank/DDBJ whole genome shotgun (WGS) entry which is preliminary data.</text>
</comment>
<keyword evidence="21" id="KW-1185">Reference proteome</keyword>
<dbReference type="EC" id="2.7.11.1" evidence="2"/>
<evidence type="ECO:0000313" key="21">
    <source>
        <dbReference type="Proteomes" id="UP001630127"/>
    </source>
</evidence>
<evidence type="ECO:0000256" key="15">
    <source>
        <dbReference type="ARBA" id="ARBA00048679"/>
    </source>
</evidence>
<evidence type="ECO:0000256" key="2">
    <source>
        <dbReference type="ARBA" id="ARBA00012513"/>
    </source>
</evidence>
<evidence type="ECO:0000256" key="1">
    <source>
        <dbReference type="ARBA" id="ARBA00004479"/>
    </source>
</evidence>
<dbReference type="InterPro" id="IPR001611">
    <property type="entry name" value="Leu-rich_rpt"/>
</dbReference>
<evidence type="ECO:0000256" key="12">
    <source>
        <dbReference type="ARBA" id="ARBA00023170"/>
    </source>
</evidence>
<evidence type="ECO:0000256" key="13">
    <source>
        <dbReference type="ARBA" id="ARBA00023180"/>
    </source>
</evidence>
<keyword evidence="4" id="KW-0433">Leucine-rich repeat</keyword>
<evidence type="ECO:0000256" key="11">
    <source>
        <dbReference type="ARBA" id="ARBA00023136"/>
    </source>
</evidence>
<keyword evidence="9" id="KW-0418">Kinase</keyword>
<dbReference type="Gene3D" id="3.30.200.20">
    <property type="entry name" value="Phosphorylase Kinase, domain 1"/>
    <property type="match status" value="1"/>
</dbReference>
<dbReference type="AlphaFoldDB" id="A0ABD2YWB0"/>
<comment type="subcellular location">
    <subcellularLocation>
        <location evidence="1">Membrane</location>
        <topology evidence="1">Single-pass type I membrane protein</topology>
    </subcellularLocation>
</comment>
<dbReference type="SMART" id="SM00220">
    <property type="entry name" value="S_TKc"/>
    <property type="match status" value="1"/>
</dbReference>
<evidence type="ECO:0000256" key="18">
    <source>
        <dbReference type="SAM" id="SignalP"/>
    </source>
</evidence>
<keyword evidence="8" id="KW-0677">Repeat</keyword>
<dbReference type="SUPFAM" id="SSF56112">
    <property type="entry name" value="Protein kinase-like (PK-like)"/>
    <property type="match status" value="1"/>
</dbReference>
<feature type="region of interest" description="Disordered" evidence="16">
    <location>
        <begin position="602"/>
        <end position="622"/>
    </location>
</feature>
<dbReference type="InterPro" id="IPR000719">
    <property type="entry name" value="Prot_kinase_dom"/>
</dbReference>
<dbReference type="PANTHER" id="PTHR48006">
    <property type="entry name" value="LEUCINE-RICH REPEAT-CONTAINING PROTEIN DDB_G0281931-RELATED"/>
    <property type="match status" value="1"/>
</dbReference>
<feature type="domain" description="Protein kinase" evidence="19">
    <location>
        <begin position="445"/>
        <end position="713"/>
    </location>
</feature>
<keyword evidence="11 17" id="KW-0472">Membrane</keyword>
<evidence type="ECO:0000256" key="5">
    <source>
        <dbReference type="ARBA" id="ARBA00022679"/>
    </source>
</evidence>
<accession>A0ABD2YWB0</accession>
<dbReference type="InterPro" id="IPR032675">
    <property type="entry name" value="LRR_dom_sf"/>
</dbReference>
<dbReference type="Gene3D" id="1.10.510.10">
    <property type="entry name" value="Transferase(Phosphotransferase) domain 1"/>
    <property type="match status" value="1"/>
</dbReference>
<dbReference type="GO" id="GO:0016020">
    <property type="term" value="C:membrane"/>
    <property type="evidence" value="ECO:0007669"/>
    <property type="project" value="UniProtKB-SubCell"/>
</dbReference>
<dbReference type="InterPro" id="IPR051824">
    <property type="entry name" value="LRR_Rcpt-Like_S/T_Kinase"/>
</dbReference>
<evidence type="ECO:0000256" key="16">
    <source>
        <dbReference type="SAM" id="MobiDB-lite"/>
    </source>
</evidence>
<keyword evidence="13" id="KW-0325">Glycoprotein</keyword>
<evidence type="ECO:0000259" key="19">
    <source>
        <dbReference type="PROSITE" id="PS50011"/>
    </source>
</evidence>
<dbReference type="Pfam" id="PF00069">
    <property type="entry name" value="Pkinase"/>
    <property type="match status" value="1"/>
</dbReference>
<evidence type="ECO:0000256" key="6">
    <source>
        <dbReference type="ARBA" id="ARBA00022692"/>
    </source>
</evidence>
<dbReference type="InterPro" id="IPR011009">
    <property type="entry name" value="Kinase-like_dom_sf"/>
</dbReference>
<keyword evidence="7 18" id="KW-0732">Signal</keyword>
<keyword evidence="6 17" id="KW-0812">Transmembrane</keyword>
<evidence type="ECO:0000256" key="8">
    <source>
        <dbReference type="ARBA" id="ARBA00022737"/>
    </source>
</evidence>
<evidence type="ECO:0000256" key="10">
    <source>
        <dbReference type="ARBA" id="ARBA00022989"/>
    </source>
</evidence>
<dbReference type="GO" id="GO:0004674">
    <property type="term" value="F:protein serine/threonine kinase activity"/>
    <property type="evidence" value="ECO:0007669"/>
    <property type="project" value="UniProtKB-KW"/>
</dbReference>
<name>A0ABD2YWB0_9GENT</name>
<keyword evidence="10 17" id="KW-1133">Transmembrane helix</keyword>
<dbReference type="Gene3D" id="3.80.10.10">
    <property type="entry name" value="Ribonuclease Inhibitor"/>
    <property type="match status" value="2"/>
</dbReference>
<evidence type="ECO:0000256" key="4">
    <source>
        <dbReference type="ARBA" id="ARBA00022614"/>
    </source>
</evidence>
<evidence type="ECO:0000256" key="9">
    <source>
        <dbReference type="ARBA" id="ARBA00022777"/>
    </source>
</evidence>
<gene>
    <name evidence="20" type="ORF">ACH5RR_030560</name>
</gene>
<feature type="transmembrane region" description="Helical" evidence="17">
    <location>
        <begin position="359"/>
        <end position="384"/>
    </location>
</feature>
<evidence type="ECO:0000256" key="14">
    <source>
        <dbReference type="ARBA" id="ARBA00047899"/>
    </source>
</evidence>
<evidence type="ECO:0000256" key="7">
    <source>
        <dbReference type="ARBA" id="ARBA00022729"/>
    </source>
</evidence>
<dbReference type="FunFam" id="3.80.10.10:FF:000673">
    <property type="entry name" value="Probable LRR receptor-like serine/threonine-protein kinase At2g02780"/>
    <property type="match status" value="1"/>
</dbReference>
<organism evidence="20 21">
    <name type="scientific">Cinchona calisaya</name>
    <dbReference type="NCBI Taxonomy" id="153742"/>
    <lineage>
        <taxon>Eukaryota</taxon>
        <taxon>Viridiplantae</taxon>
        <taxon>Streptophyta</taxon>
        <taxon>Embryophyta</taxon>
        <taxon>Tracheophyta</taxon>
        <taxon>Spermatophyta</taxon>
        <taxon>Magnoliopsida</taxon>
        <taxon>eudicotyledons</taxon>
        <taxon>Gunneridae</taxon>
        <taxon>Pentapetalae</taxon>
        <taxon>asterids</taxon>
        <taxon>lamiids</taxon>
        <taxon>Gentianales</taxon>
        <taxon>Rubiaceae</taxon>
        <taxon>Cinchonoideae</taxon>
        <taxon>Cinchoneae</taxon>
        <taxon>Cinchona</taxon>
    </lineage>
</organism>
<feature type="compositionally biased region" description="Low complexity" evidence="16">
    <location>
        <begin position="84"/>
        <end position="95"/>
    </location>
</feature>
<evidence type="ECO:0000256" key="17">
    <source>
        <dbReference type="SAM" id="Phobius"/>
    </source>
</evidence>
<feature type="region of interest" description="Disordered" evidence="16">
    <location>
        <begin position="82"/>
        <end position="101"/>
    </location>
</feature>
<dbReference type="EMBL" id="JBJUIK010000012">
    <property type="protein sequence ID" value="KAL3511159.1"/>
    <property type="molecule type" value="Genomic_DNA"/>
</dbReference>
<protein>
    <recommendedName>
        <fullName evidence="2">non-specific serine/threonine protein kinase</fullName>
        <ecNumber evidence="2">2.7.11.1</ecNumber>
    </recommendedName>
</protein>
<feature type="chain" id="PRO_5044755975" description="non-specific serine/threonine protein kinase" evidence="18">
    <location>
        <begin position="26"/>
        <end position="731"/>
    </location>
</feature>
<dbReference type="Proteomes" id="UP001630127">
    <property type="component" value="Unassembled WGS sequence"/>
</dbReference>
<comment type="catalytic activity">
    <reaction evidence="14">
        <text>L-threonyl-[protein] + ATP = O-phospho-L-threonyl-[protein] + ADP + H(+)</text>
        <dbReference type="Rhea" id="RHEA:46608"/>
        <dbReference type="Rhea" id="RHEA-COMP:11060"/>
        <dbReference type="Rhea" id="RHEA-COMP:11605"/>
        <dbReference type="ChEBI" id="CHEBI:15378"/>
        <dbReference type="ChEBI" id="CHEBI:30013"/>
        <dbReference type="ChEBI" id="CHEBI:30616"/>
        <dbReference type="ChEBI" id="CHEBI:61977"/>
        <dbReference type="ChEBI" id="CHEBI:456216"/>
        <dbReference type="EC" id="2.7.11.1"/>
    </reaction>
</comment>